<dbReference type="Gene3D" id="3.30.230.120">
    <property type="match status" value="1"/>
</dbReference>
<sequence length="346" mass="36631">MQNFRNFRSRAPLRLGLAGGGTDLSPYSDLYGGAVLNLTIGRYANASLKLTESDTVRINSLDGGYSDEFPVGRLPINGPHALAAGVYNRIVKDYLHGQGFGAEICTSIDAPQGSGLGASSALTVALVDVFRVAFGLPLGEYDVAHLAFEIERLDLGLAGGKQDQYAASFGGINFIEFLAQDRVIVNPLRISESMLNDLQAAIVICFSGQSRASETVIKAQVSSITAEDPVVLASLHKLKEDAREMKLALSRGDFSALARVLNESWKAKKATAQGVSNAQIDQLWEIAHRNGAFAGKVSGAGGGGFVMFLVDPDARTRLFGALAQAGGVPDGITLTSKGVESWPTRI</sequence>
<dbReference type="Proteomes" id="UP000216020">
    <property type="component" value="Unassembled WGS sequence"/>
</dbReference>
<dbReference type="PIRSF" id="PIRSF036406">
    <property type="entry name" value="Hept_kin"/>
    <property type="match status" value="1"/>
</dbReference>
<keyword evidence="3" id="KW-0418">Kinase</keyword>
<dbReference type="InterPro" id="IPR014606">
    <property type="entry name" value="Heptose_7-P_kinase"/>
</dbReference>
<evidence type="ECO:0000259" key="7">
    <source>
        <dbReference type="Pfam" id="PF08544"/>
    </source>
</evidence>
<evidence type="ECO:0000256" key="3">
    <source>
        <dbReference type="ARBA" id="ARBA00022777"/>
    </source>
</evidence>
<dbReference type="AlphaFoldDB" id="A0A261S4F0"/>
<dbReference type="PANTHER" id="PTHR32463:SF0">
    <property type="entry name" value="L-FUCOSE KINASE"/>
    <property type="match status" value="1"/>
</dbReference>
<evidence type="ECO:0000256" key="4">
    <source>
        <dbReference type="ARBA" id="ARBA00022840"/>
    </source>
</evidence>
<proteinExistence type="inferred from homology"/>
<keyword evidence="4" id="KW-0067">ATP-binding</keyword>
<dbReference type="GO" id="GO:0042352">
    <property type="term" value="P:GDP-L-fucose salvage"/>
    <property type="evidence" value="ECO:0007669"/>
    <property type="project" value="TreeGrafter"/>
</dbReference>
<dbReference type="Pfam" id="PF00288">
    <property type="entry name" value="GHMP_kinases_N"/>
    <property type="match status" value="1"/>
</dbReference>
<gene>
    <name evidence="8" type="ORF">CAL29_29795</name>
</gene>
<reference evidence="9" key="1">
    <citation type="submission" date="2017-05" db="EMBL/GenBank/DDBJ databases">
        <title>Complete and WGS of Bordetella genogroups.</title>
        <authorList>
            <person name="Spilker T."/>
            <person name="Lipuma J."/>
        </authorList>
    </citation>
    <scope>NUCLEOTIDE SEQUENCE [LARGE SCALE GENOMIC DNA]</scope>
    <source>
        <strain evidence="9">AU16122</strain>
    </source>
</reference>
<dbReference type="EMBL" id="NEVM01000005">
    <property type="protein sequence ID" value="OZI32031.1"/>
    <property type="molecule type" value="Genomic_DNA"/>
</dbReference>
<dbReference type="PANTHER" id="PTHR32463">
    <property type="entry name" value="L-FUCOSE KINASE"/>
    <property type="match status" value="1"/>
</dbReference>
<keyword evidence="9" id="KW-1185">Reference proteome</keyword>
<evidence type="ECO:0000256" key="1">
    <source>
        <dbReference type="ARBA" id="ARBA00022679"/>
    </source>
</evidence>
<evidence type="ECO:0000256" key="5">
    <source>
        <dbReference type="ARBA" id="ARBA00038121"/>
    </source>
</evidence>
<dbReference type="InterPro" id="IPR036554">
    <property type="entry name" value="GHMP_kinase_C_sf"/>
</dbReference>
<comment type="caution">
    <text evidence="8">The sequence shown here is derived from an EMBL/GenBank/DDBJ whole genome shotgun (WGS) entry which is preliminary data.</text>
</comment>
<comment type="similarity">
    <text evidence="5">Belongs to the GHMP kinase family.</text>
</comment>
<dbReference type="InterPro" id="IPR052203">
    <property type="entry name" value="GHMP_Kinase-Related"/>
</dbReference>
<dbReference type="InterPro" id="IPR001174">
    <property type="entry name" value="HddA/FKP"/>
</dbReference>
<dbReference type="InterPro" id="IPR006204">
    <property type="entry name" value="GHMP_kinase_N_dom"/>
</dbReference>
<accession>A0A261S4F0</accession>
<feature type="domain" description="GHMP kinase N-terminal" evidence="6">
    <location>
        <begin position="86"/>
        <end position="171"/>
    </location>
</feature>
<dbReference type="InterPro" id="IPR013750">
    <property type="entry name" value="GHMP_kinase_C_dom"/>
</dbReference>
<organism evidence="8 9">
    <name type="scientific">Bordetella genomosp. 10</name>
    <dbReference type="NCBI Taxonomy" id="1416804"/>
    <lineage>
        <taxon>Bacteria</taxon>
        <taxon>Pseudomonadati</taxon>
        <taxon>Pseudomonadota</taxon>
        <taxon>Betaproteobacteria</taxon>
        <taxon>Burkholderiales</taxon>
        <taxon>Alcaligenaceae</taxon>
        <taxon>Bordetella</taxon>
    </lineage>
</organism>
<dbReference type="GO" id="GO:0005524">
    <property type="term" value="F:ATP binding"/>
    <property type="evidence" value="ECO:0007669"/>
    <property type="project" value="UniProtKB-KW"/>
</dbReference>
<keyword evidence="2" id="KW-0547">Nucleotide-binding</keyword>
<dbReference type="SUPFAM" id="SSF55060">
    <property type="entry name" value="GHMP Kinase, C-terminal domain"/>
    <property type="match status" value="1"/>
</dbReference>
<evidence type="ECO:0000256" key="2">
    <source>
        <dbReference type="ARBA" id="ARBA00022741"/>
    </source>
</evidence>
<name>A0A261S4F0_9BORD</name>
<feature type="domain" description="GHMP kinase C-terminal" evidence="7">
    <location>
        <begin position="248"/>
        <end position="325"/>
    </location>
</feature>
<keyword evidence="1" id="KW-0808">Transferase</keyword>
<evidence type="ECO:0000313" key="9">
    <source>
        <dbReference type="Proteomes" id="UP000216020"/>
    </source>
</evidence>
<evidence type="ECO:0000313" key="8">
    <source>
        <dbReference type="EMBL" id="OZI32031.1"/>
    </source>
</evidence>
<dbReference type="InterPro" id="IPR020568">
    <property type="entry name" value="Ribosomal_Su5_D2-typ_SF"/>
</dbReference>
<dbReference type="GO" id="GO:0050201">
    <property type="term" value="F:fucokinase activity"/>
    <property type="evidence" value="ECO:0007669"/>
    <property type="project" value="TreeGrafter"/>
</dbReference>
<dbReference type="SUPFAM" id="SSF54211">
    <property type="entry name" value="Ribosomal protein S5 domain 2-like"/>
    <property type="match status" value="1"/>
</dbReference>
<protein>
    <submittedName>
        <fullName evidence="8">Dehydrogenase</fullName>
    </submittedName>
</protein>
<evidence type="ECO:0000259" key="6">
    <source>
        <dbReference type="Pfam" id="PF00288"/>
    </source>
</evidence>
<dbReference type="PRINTS" id="PR00960">
    <property type="entry name" value="LMBPPROTEIN"/>
</dbReference>
<dbReference type="OrthoDB" id="9812992at2"/>
<dbReference type="Pfam" id="PF08544">
    <property type="entry name" value="GHMP_kinases_C"/>
    <property type="match status" value="1"/>
</dbReference>